<dbReference type="EMBL" id="RDQH01000342">
    <property type="protein sequence ID" value="RXH71020.1"/>
    <property type="molecule type" value="Genomic_DNA"/>
</dbReference>
<evidence type="ECO:0000256" key="1">
    <source>
        <dbReference type="SAM" id="MobiDB-lite"/>
    </source>
</evidence>
<name>A0A498HJY2_MALDO</name>
<organism evidence="2 3">
    <name type="scientific">Malus domestica</name>
    <name type="common">Apple</name>
    <name type="synonym">Pyrus malus</name>
    <dbReference type="NCBI Taxonomy" id="3750"/>
    <lineage>
        <taxon>Eukaryota</taxon>
        <taxon>Viridiplantae</taxon>
        <taxon>Streptophyta</taxon>
        <taxon>Embryophyta</taxon>
        <taxon>Tracheophyta</taxon>
        <taxon>Spermatophyta</taxon>
        <taxon>Magnoliopsida</taxon>
        <taxon>eudicotyledons</taxon>
        <taxon>Gunneridae</taxon>
        <taxon>Pentapetalae</taxon>
        <taxon>rosids</taxon>
        <taxon>fabids</taxon>
        <taxon>Rosales</taxon>
        <taxon>Rosaceae</taxon>
        <taxon>Amygdaloideae</taxon>
        <taxon>Maleae</taxon>
        <taxon>Malus</taxon>
    </lineage>
</organism>
<protein>
    <submittedName>
        <fullName evidence="2">Uncharacterized protein</fullName>
    </submittedName>
</protein>
<sequence length="143" mass="15579">MGASNRCNPKPSNNPSLRQPTTFKSDLTSPSATNACLSSSLLRDSDCELISISSCLSVSSSSFSHEHEELLWLSLNLEKLNSVTSIRLKHIGMEIQLGQLRLFVVFRLDGSGSKWVYVSGLTKVFGLNSDAADPTTASIFRIL</sequence>
<keyword evidence="3" id="KW-1185">Reference proteome</keyword>
<feature type="region of interest" description="Disordered" evidence="1">
    <location>
        <begin position="1"/>
        <end position="26"/>
    </location>
</feature>
<comment type="caution">
    <text evidence="2">The sequence shown here is derived from an EMBL/GenBank/DDBJ whole genome shotgun (WGS) entry which is preliminary data.</text>
</comment>
<accession>A0A498HJY2</accession>
<dbReference type="Proteomes" id="UP000290289">
    <property type="component" value="Chromosome 16"/>
</dbReference>
<gene>
    <name evidence="2" type="ORF">DVH24_015642</name>
</gene>
<proteinExistence type="predicted"/>
<dbReference type="AlphaFoldDB" id="A0A498HJY2"/>
<reference evidence="2 3" key="1">
    <citation type="submission" date="2018-10" db="EMBL/GenBank/DDBJ databases">
        <title>A high-quality apple genome assembly.</title>
        <authorList>
            <person name="Hu J."/>
        </authorList>
    </citation>
    <scope>NUCLEOTIDE SEQUENCE [LARGE SCALE GENOMIC DNA]</scope>
    <source>
        <strain evidence="3">cv. HFTH1</strain>
        <tissue evidence="2">Young leaf</tissue>
    </source>
</reference>
<evidence type="ECO:0000313" key="3">
    <source>
        <dbReference type="Proteomes" id="UP000290289"/>
    </source>
</evidence>
<evidence type="ECO:0000313" key="2">
    <source>
        <dbReference type="EMBL" id="RXH71020.1"/>
    </source>
</evidence>